<accession>A0ACB7VCC9</accession>
<name>A0ACB7VCC9_DIOAL</name>
<dbReference type="EMBL" id="CM037020">
    <property type="protein sequence ID" value="KAH7671184.1"/>
    <property type="molecule type" value="Genomic_DNA"/>
</dbReference>
<organism evidence="1 2">
    <name type="scientific">Dioscorea alata</name>
    <name type="common">Purple yam</name>
    <dbReference type="NCBI Taxonomy" id="55571"/>
    <lineage>
        <taxon>Eukaryota</taxon>
        <taxon>Viridiplantae</taxon>
        <taxon>Streptophyta</taxon>
        <taxon>Embryophyta</taxon>
        <taxon>Tracheophyta</taxon>
        <taxon>Spermatophyta</taxon>
        <taxon>Magnoliopsida</taxon>
        <taxon>Liliopsida</taxon>
        <taxon>Dioscoreales</taxon>
        <taxon>Dioscoreaceae</taxon>
        <taxon>Dioscorea</taxon>
    </lineage>
</organism>
<comment type="caution">
    <text evidence="1">The sequence shown here is derived from an EMBL/GenBank/DDBJ whole genome shotgun (WGS) entry which is preliminary data.</text>
</comment>
<sequence>MAETKAAHEVVVVTGTVLFSSTGGTSSDSQSGDGRRSDWRGKSSGGGKKWNKSSNKSRDNRHTNAGGFNARPGAPGGGPWFCFNPWGGPPPYYSPNWGGLLAQWCARHSWASTHGAPGLHSRRPPYATYAARHPTCTADLGLYRPCRSNECNVYAAVW</sequence>
<keyword evidence="2" id="KW-1185">Reference proteome</keyword>
<evidence type="ECO:0000313" key="2">
    <source>
        <dbReference type="Proteomes" id="UP000827976"/>
    </source>
</evidence>
<evidence type="ECO:0000313" key="1">
    <source>
        <dbReference type="EMBL" id="KAH7671184.1"/>
    </source>
</evidence>
<gene>
    <name evidence="1" type="ORF">IHE45_10G076200</name>
</gene>
<proteinExistence type="predicted"/>
<dbReference type="Proteomes" id="UP000827976">
    <property type="component" value="Chromosome 10"/>
</dbReference>
<protein>
    <submittedName>
        <fullName evidence="1">Uncharacterized protein</fullName>
    </submittedName>
</protein>
<reference evidence="2" key="1">
    <citation type="journal article" date="2022" name="Nat. Commun.">
        <title>Chromosome evolution and the genetic basis of agronomically important traits in greater yam.</title>
        <authorList>
            <person name="Bredeson J.V."/>
            <person name="Lyons J.B."/>
            <person name="Oniyinde I.O."/>
            <person name="Okereke N.R."/>
            <person name="Kolade O."/>
            <person name="Nnabue I."/>
            <person name="Nwadili C.O."/>
            <person name="Hribova E."/>
            <person name="Parker M."/>
            <person name="Nwogha J."/>
            <person name="Shu S."/>
            <person name="Carlson J."/>
            <person name="Kariba R."/>
            <person name="Muthemba S."/>
            <person name="Knop K."/>
            <person name="Barton G.J."/>
            <person name="Sherwood A.V."/>
            <person name="Lopez-Montes A."/>
            <person name="Asiedu R."/>
            <person name="Jamnadass R."/>
            <person name="Muchugi A."/>
            <person name="Goodstein D."/>
            <person name="Egesi C.N."/>
            <person name="Featherston J."/>
            <person name="Asfaw A."/>
            <person name="Simpson G.G."/>
            <person name="Dolezel J."/>
            <person name="Hendre P.S."/>
            <person name="Van Deynze A."/>
            <person name="Kumar P.L."/>
            <person name="Obidiegwu J.E."/>
            <person name="Bhattacharjee R."/>
            <person name="Rokhsar D.S."/>
        </authorList>
    </citation>
    <scope>NUCLEOTIDE SEQUENCE [LARGE SCALE GENOMIC DNA]</scope>
    <source>
        <strain evidence="2">cv. TDa95/00328</strain>
    </source>
</reference>